<reference evidence="1 2" key="1">
    <citation type="journal article" date="2009" name="Nat. Genet.">
        <title>The genome of the cucumber, Cucumis sativus L.</title>
        <authorList>
            <person name="Huang S."/>
            <person name="Li R."/>
            <person name="Zhang Z."/>
            <person name="Li L."/>
            <person name="Gu X."/>
            <person name="Fan W."/>
            <person name="Lucas W.J."/>
            <person name="Wang X."/>
            <person name="Xie B."/>
            <person name="Ni P."/>
            <person name="Ren Y."/>
            <person name="Zhu H."/>
            <person name="Li J."/>
            <person name="Lin K."/>
            <person name="Jin W."/>
            <person name="Fei Z."/>
            <person name="Li G."/>
            <person name="Staub J."/>
            <person name="Kilian A."/>
            <person name="van der Vossen E.A."/>
            <person name="Wu Y."/>
            <person name="Guo J."/>
            <person name="He J."/>
            <person name="Jia Z."/>
            <person name="Ren Y."/>
            <person name="Tian G."/>
            <person name="Lu Y."/>
            <person name="Ruan J."/>
            <person name="Qian W."/>
            <person name="Wang M."/>
            <person name="Huang Q."/>
            <person name="Li B."/>
            <person name="Xuan Z."/>
            <person name="Cao J."/>
            <person name="Asan"/>
            <person name="Wu Z."/>
            <person name="Zhang J."/>
            <person name="Cai Q."/>
            <person name="Bai Y."/>
            <person name="Zhao B."/>
            <person name="Han Y."/>
            <person name="Li Y."/>
            <person name="Li X."/>
            <person name="Wang S."/>
            <person name="Shi Q."/>
            <person name="Liu S."/>
            <person name="Cho W.K."/>
            <person name="Kim J.Y."/>
            <person name="Xu Y."/>
            <person name="Heller-Uszynska K."/>
            <person name="Miao H."/>
            <person name="Cheng Z."/>
            <person name="Zhang S."/>
            <person name="Wu J."/>
            <person name="Yang Y."/>
            <person name="Kang H."/>
            <person name="Li M."/>
            <person name="Liang H."/>
            <person name="Ren X."/>
            <person name="Shi Z."/>
            <person name="Wen M."/>
            <person name="Jian M."/>
            <person name="Yang H."/>
            <person name="Zhang G."/>
            <person name="Yang Z."/>
            <person name="Chen R."/>
            <person name="Liu S."/>
            <person name="Li J."/>
            <person name="Ma L."/>
            <person name="Liu H."/>
            <person name="Zhou Y."/>
            <person name="Zhao J."/>
            <person name="Fang X."/>
            <person name="Li G."/>
            <person name="Fang L."/>
            <person name="Li Y."/>
            <person name="Liu D."/>
            <person name="Zheng H."/>
            <person name="Zhang Y."/>
            <person name="Qin N."/>
            <person name="Li Z."/>
            <person name="Yang G."/>
            <person name="Yang S."/>
            <person name="Bolund L."/>
            <person name="Kristiansen K."/>
            <person name="Zheng H."/>
            <person name="Li S."/>
            <person name="Zhang X."/>
            <person name="Yang H."/>
            <person name="Wang J."/>
            <person name="Sun R."/>
            <person name="Zhang B."/>
            <person name="Jiang S."/>
            <person name="Wang J."/>
            <person name="Du Y."/>
            <person name="Li S."/>
        </authorList>
    </citation>
    <scope>NUCLEOTIDE SEQUENCE [LARGE SCALE GENOMIC DNA]</scope>
    <source>
        <strain evidence="2">cv. 9930</strain>
    </source>
</reference>
<proteinExistence type="predicted"/>
<gene>
    <name evidence="1" type="ORF">Csa_5G649900</name>
</gene>
<reference evidence="1 2" key="3">
    <citation type="journal article" date="2010" name="BMC Genomics">
        <title>Transcriptome sequencing and comparative analysis of cucumber flowers with different sex types.</title>
        <authorList>
            <person name="Guo S."/>
            <person name="Zheng Y."/>
            <person name="Joung J.G."/>
            <person name="Liu S."/>
            <person name="Zhang Z."/>
            <person name="Crasta O.R."/>
            <person name="Sobral B.W."/>
            <person name="Xu Y."/>
            <person name="Huang S."/>
            <person name="Fei Z."/>
        </authorList>
    </citation>
    <scope>NUCLEOTIDE SEQUENCE [LARGE SCALE GENOMIC DNA]</scope>
    <source>
        <strain evidence="2">cv. 9930</strain>
    </source>
</reference>
<reference evidence="1 2" key="4">
    <citation type="journal article" date="2011" name="BMC Genomics">
        <title>RNA-Seq improves annotation of protein-coding genes in the cucumber genome.</title>
        <authorList>
            <person name="Li Z."/>
            <person name="Zhang Z."/>
            <person name="Yan P."/>
            <person name="Huang S."/>
            <person name="Fei Z."/>
            <person name="Lin K."/>
        </authorList>
    </citation>
    <scope>NUCLEOTIDE SEQUENCE [LARGE SCALE GENOMIC DNA]</scope>
    <source>
        <strain evidence="2">cv. 9930</strain>
    </source>
</reference>
<keyword evidence="2" id="KW-1185">Reference proteome</keyword>
<evidence type="ECO:0000313" key="1">
    <source>
        <dbReference type="EMBL" id="KGN52672.1"/>
    </source>
</evidence>
<dbReference type="AlphaFoldDB" id="A0A0A0KW55"/>
<evidence type="ECO:0000313" key="2">
    <source>
        <dbReference type="Proteomes" id="UP000029981"/>
    </source>
</evidence>
<reference evidence="1 2" key="2">
    <citation type="journal article" date="2009" name="PLoS ONE">
        <title>An integrated genetic and cytogenetic map of the cucumber genome.</title>
        <authorList>
            <person name="Ren Y."/>
            <person name="Zhang Z."/>
            <person name="Liu J."/>
            <person name="Staub J.E."/>
            <person name="Han Y."/>
            <person name="Cheng Z."/>
            <person name="Li X."/>
            <person name="Lu J."/>
            <person name="Miao H."/>
            <person name="Kang H."/>
            <person name="Xie B."/>
            <person name="Gu X."/>
            <person name="Wang X."/>
            <person name="Du Y."/>
            <person name="Jin W."/>
            <person name="Huang S."/>
        </authorList>
    </citation>
    <scope>NUCLEOTIDE SEQUENCE [LARGE SCALE GENOMIC DNA]</scope>
    <source>
        <strain evidence="2">cv. 9930</strain>
    </source>
</reference>
<organism evidence="1 2">
    <name type="scientific">Cucumis sativus</name>
    <name type="common">Cucumber</name>
    <dbReference type="NCBI Taxonomy" id="3659"/>
    <lineage>
        <taxon>Eukaryota</taxon>
        <taxon>Viridiplantae</taxon>
        <taxon>Streptophyta</taxon>
        <taxon>Embryophyta</taxon>
        <taxon>Tracheophyta</taxon>
        <taxon>Spermatophyta</taxon>
        <taxon>Magnoliopsida</taxon>
        <taxon>eudicotyledons</taxon>
        <taxon>Gunneridae</taxon>
        <taxon>Pentapetalae</taxon>
        <taxon>rosids</taxon>
        <taxon>fabids</taxon>
        <taxon>Cucurbitales</taxon>
        <taxon>Cucurbitaceae</taxon>
        <taxon>Benincaseae</taxon>
        <taxon>Cucumis</taxon>
    </lineage>
</organism>
<name>A0A0A0KW55_CUCSA</name>
<protein>
    <submittedName>
        <fullName evidence="1">Uncharacterized protein</fullName>
    </submittedName>
</protein>
<dbReference type="EMBL" id="CM002926">
    <property type="protein sequence ID" value="KGN52672.1"/>
    <property type="molecule type" value="Genomic_DNA"/>
</dbReference>
<dbReference type="Gramene" id="KGN52672">
    <property type="protein sequence ID" value="KGN52672"/>
    <property type="gene ID" value="Csa_5G649900"/>
</dbReference>
<dbReference type="Proteomes" id="UP000029981">
    <property type="component" value="Chromosome 5"/>
</dbReference>
<accession>A0A0A0KW55</accession>
<sequence>MELILPFTACKARNRFYKFEMKFQSFCSTRSSSLCACFGASSSSNFGAMKLGIIGVTTSLSSKSSRMTVCAVSFRPCIDIHQILQVYFRNQKQRKMIVVQEIQPEASFDISFLSCLRLEVPKPK</sequence>